<evidence type="ECO:0000256" key="2">
    <source>
        <dbReference type="ARBA" id="ARBA00022801"/>
    </source>
</evidence>
<dbReference type="EMBL" id="PDLN01000016">
    <property type="protein sequence ID" value="RDW64237.1"/>
    <property type="molecule type" value="Genomic_DNA"/>
</dbReference>
<keyword evidence="8" id="KW-1185">Reference proteome</keyword>
<sequence>MALGGKIRVQTPMALVVLEKGLGEIVHVLRKYLQLDMGDSAVSDLTQALDTSNMTSSKVRVGAVQAEPVWLDLQGSVEKTIGIIKQAAQDGVQVLGFAEVSIPGYPWAIWTKSVVENTELIHRYMANSLARVSPEMDRIRAAIKDAGIFVVLGYSERDGASLYIAQSFIDTTGEIIHHRRKIKPTHVERSIWGDGQADSLKSVVDTPFGKVGALNCWEHLQPLLRYYEYSQGVQIHVAGWPPMFPDPDPSELKWPYHETDVANLLTSQFLAIEGQAFVLVATQVVTEANLEKLNMAGGFPLFKVVSIPLSVPSCEFARRGVLHDFRPRWSPVGESLAGGRGRILTADIDLADIDYAKGMIDTVGHYSRPDLLSLNVNFKPAKIVSEME</sequence>
<gene>
    <name evidence="7" type="ORF">BP5796_10739</name>
</gene>
<evidence type="ECO:0000313" key="8">
    <source>
        <dbReference type="Proteomes" id="UP000256328"/>
    </source>
</evidence>
<dbReference type="PANTHER" id="PTHR46044:SF14">
    <property type="entry name" value="ARYLACETONITRILASE"/>
    <property type="match status" value="1"/>
</dbReference>
<dbReference type="PROSITE" id="PS50263">
    <property type="entry name" value="CN_HYDROLASE"/>
    <property type="match status" value="1"/>
</dbReference>
<name>A0A3D8QR33_9HELO</name>
<evidence type="ECO:0000259" key="6">
    <source>
        <dbReference type="PROSITE" id="PS50263"/>
    </source>
</evidence>
<dbReference type="InterPro" id="IPR044149">
    <property type="entry name" value="Nitrilases_CHs"/>
</dbReference>
<reference evidence="7 8" key="1">
    <citation type="journal article" date="2018" name="IMA Fungus">
        <title>IMA Genome-F 9: Draft genome sequence of Annulohypoxylon stygium, Aspergillus mulundensis, Berkeleyomyces basicola (syn. Thielaviopsis basicola), Ceratocystis smalleyi, two Cercospora beticola strains, Coleophoma cylindrospora, Fusarium fracticaudum, Phialophora cf. hyalina, and Morchella septimelata.</title>
        <authorList>
            <person name="Wingfield B.D."/>
            <person name="Bills G.F."/>
            <person name="Dong Y."/>
            <person name="Huang W."/>
            <person name="Nel W.J."/>
            <person name="Swalarsk-Parry B.S."/>
            <person name="Vaghefi N."/>
            <person name="Wilken P.M."/>
            <person name="An Z."/>
            <person name="de Beer Z.W."/>
            <person name="De Vos L."/>
            <person name="Chen L."/>
            <person name="Duong T.A."/>
            <person name="Gao Y."/>
            <person name="Hammerbacher A."/>
            <person name="Kikkert J.R."/>
            <person name="Li Y."/>
            <person name="Li H."/>
            <person name="Li K."/>
            <person name="Li Q."/>
            <person name="Liu X."/>
            <person name="Ma X."/>
            <person name="Naidoo K."/>
            <person name="Pethybridge S.J."/>
            <person name="Sun J."/>
            <person name="Steenkamp E.T."/>
            <person name="van der Nest M.A."/>
            <person name="van Wyk S."/>
            <person name="Wingfield M.J."/>
            <person name="Xiong C."/>
            <person name="Yue Q."/>
            <person name="Zhang X."/>
        </authorList>
    </citation>
    <scope>NUCLEOTIDE SEQUENCE [LARGE SCALE GENOMIC DNA]</scope>
    <source>
        <strain evidence="7 8">BP5796</strain>
    </source>
</reference>
<evidence type="ECO:0000256" key="3">
    <source>
        <dbReference type="ARBA" id="ARBA00036406"/>
    </source>
</evidence>
<dbReference type="PROSITE" id="PS00921">
    <property type="entry name" value="NITRIL_CHT_2"/>
    <property type="match status" value="1"/>
</dbReference>
<dbReference type="GO" id="GO:0016836">
    <property type="term" value="F:hydro-lyase activity"/>
    <property type="evidence" value="ECO:0007669"/>
    <property type="project" value="UniProtKB-ARBA"/>
</dbReference>
<dbReference type="PANTHER" id="PTHR46044">
    <property type="entry name" value="NITRILASE"/>
    <property type="match status" value="1"/>
</dbReference>
<accession>A0A3D8QR33</accession>
<dbReference type="OrthoDB" id="10250282at2759"/>
<dbReference type="EC" id="3.5.5.1" evidence="4"/>
<evidence type="ECO:0000256" key="5">
    <source>
        <dbReference type="PROSITE-ProRule" id="PRU10139"/>
    </source>
</evidence>
<dbReference type="InterPro" id="IPR003010">
    <property type="entry name" value="C-N_Hydrolase"/>
</dbReference>
<dbReference type="GO" id="GO:0000257">
    <property type="term" value="F:nitrilase activity"/>
    <property type="evidence" value="ECO:0007669"/>
    <property type="project" value="UniProtKB-EC"/>
</dbReference>
<evidence type="ECO:0000256" key="4">
    <source>
        <dbReference type="ARBA" id="ARBA00039045"/>
    </source>
</evidence>
<feature type="domain" description="CN hydrolase" evidence="6">
    <location>
        <begin position="59"/>
        <end position="350"/>
    </location>
</feature>
<comment type="similarity">
    <text evidence="1">Belongs to the carbon-nitrogen hydrolase superfamily. Nitrilase family.</text>
</comment>
<dbReference type="Proteomes" id="UP000256328">
    <property type="component" value="Unassembled WGS sequence"/>
</dbReference>
<proteinExistence type="inferred from homology"/>
<dbReference type="Gene3D" id="3.60.110.10">
    <property type="entry name" value="Carbon-nitrogen hydrolase"/>
    <property type="match status" value="1"/>
</dbReference>
<feature type="active site" description="Proton acceptor" evidence="5">
    <location>
        <position position="99"/>
    </location>
</feature>
<dbReference type="SUPFAM" id="SSF56317">
    <property type="entry name" value="Carbon-nitrogen hydrolase"/>
    <property type="match status" value="1"/>
</dbReference>
<comment type="catalytic activity">
    <reaction evidence="3">
        <text>a nitrile + 2 H2O = a carboxylate + NH4(+)</text>
        <dbReference type="Rhea" id="RHEA:21724"/>
        <dbReference type="ChEBI" id="CHEBI:15377"/>
        <dbReference type="ChEBI" id="CHEBI:18379"/>
        <dbReference type="ChEBI" id="CHEBI:28938"/>
        <dbReference type="ChEBI" id="CHEBI:29067"/>
        <dbReference type="EC" id="3.5.5.1"/>
    </reaction>
</comment>
<dbReference type="InterPro" id="IPR000132">
    <property type="entry name" value="Nitrilase/CN_hydratase_CS"/>
</dbReference>
<dbReference type="CDD" id="cd07564">
    <property type="entry name" value="nitrilases_CHs"/>
    <property type="match status" value="1"/>
</dbReference>
<protein>
    <recommendedName>
        <fullName evidence="4">nitrilase</fullName>
        <ecNumber evidence="4">3.5.5.1</ecNumber>
    </recommendedName>
</protein>
<keyword evidence="2" id="KW-0378">Hydrolase</keyword>
<dbReference type="Pfam" id="PF00795">
    <property type="entry name" value="CN_hydrolase"/>
    <property type="match status" value="1"/>
</dbReference>
<dbReference type="AlphaFoldDB" id="A0A3D8QR33"/>
<organism evidence="7 8">
    <name type="scientific">Coleophoma crateriformis</name>
    <dbReference type="NCBI Taxonomy" id="565419"/>
    <lineage>
        <taxon>Eukaryota</taxon>
        <taxon>Fungi</taxon>
        <taxon>Dikarya</taxon>
        <taxon>Ascomycota</taxon>
        <taxon>Pezizomycotina</taxon>
        <taxon>Leotiomycetes</taxon>
        <taxon>Helotiales</taxon>
        <taxon>Dermateaceae</taxon>
        <taxon>Coleophoma</taxon>
    </lineage>
</organism>
<evidence type="ECO:0000313" key="7">
    <source>
        <dbReference type="EMBL" id="RDW64237.1"/>
    </source>
</evidence>
<dbReference type="InterPro" id="IPR036526">
    <property type="entry name" value="C-N_Hydrolase_sf"/>
</dbReference>
<evidence type="ECO:0000256" key="1">
    <source>
        <dbReference type="ARBA" id="ARBA00008129"/>
    </source>
</evidence>
<comment type="caution">
    <text evidence="7">The sequence shown here is derived from an EMBL/GenBank/DDBJ whole genome shotgun (WGS) entry which is preliminary data.</text>
</comment>
<dbReference type="PROSITE" id="PS00920">
    <property type="entry name" value="NITRIL_CHT_1"/>
    <property type="match status" value="1"/>
</dbReference>